<comment type="caution">
    <text evidence="2">The sequence shown here is derived from an EMBL/GenBank/DDBJ whole genome shotgun (WGS) entry which is preliminary data.</text>
</comment>
<dbReference type="EMBL" id="NBNE01001877">
    <property type="protein sequence ID" value="OWZ12335.1"/>
    <property type="molecule type" value="Genomic_DNA"/>
</dbReference>
<feature type="region of interest" description="Disordered" evidence="1">
    <location>
        <begin position="15"/>
        <end position="57"/>
    </location>
</feature>
<accession>A0A225W444</accession>
<dbReference type="AlphaFoldDB" id="A0A225W444"/>
<dbReference type="Proteomes" id="UP000198211">
    <property type="component" value="Unassembled WGS sequence"/>
</dbReference>
<evidence type="ECO:0000313" key="3">
    <source>
        <dbReference type="Proteomes" id="UP000198211"/>
    </source>
</evidence>
<evidence type="ECO:0000256" key="1">
    <source>
        <dbReference type="SAM" id="MobiDB-lite"/>
    </source>
</evidence>
<name>A0A225W444_9STRA</name>
<organism evidence="2 3">
    <name type="scientific">Phytophthora megakarya</name>
    <dbReference type="NCBI Taxonomy" id="4795"/>
    <lineage>
        <taxon>Eukaryota</taxon>
        <taxon>Sar</taxon>
        <taxon>Stramenopiles</taxon>
        <taxon>Oomycota</taxon>
        <taxon>Peronosporomycetes</taxon>
        <taxon>Peronosporales</taxon>
        <taxon>Peronosporaceae</taxon>
        <taxon>Phytophthora</taxon>
    </lineage>
</organism>
<reference evidence="3" key="1">
    <citation type="submission" date="2017-03" db="EMBL/GenBank/DDBJ databases">
        <title>Phytopthora megakarya and P. palmivora, two closely related causual agents of cacao black pod achieved similar genome size and gene model numbers by different mechanisms.</title>
        <authorList>
            <person name="Ali S."/>
            <person name="Shao J."/>
            <person name="Larry D.J."/>
            <person name="Kronmiller B."/>
            <person name="Shen D."/>
            <person name="Strem M.D."/>
            <person name="Melnick R.L."/>
            <person name="Guiltinan M.J."/>
            <person name="Tyler B.M."/>
            <person name="Meinhardt L.W."/>
            <person name="Bailey B.A."/>
        </authorList>
    </citation>
    <scope>NUCLEOTIDE SEQUENCE [LARGE SCALE GENOMIC DNA]</scope>
    <source>
        <strain evidence="3">zdho120</strain>
    </source>
</reference>
<protein>
    <submittedName>
        <fullName evidence="2">Uncharacterized protein</fullName>
    </submittedName>
</protein>
<sequence>MYRIADGGRVLQLDGPEFSQPIEPAQKSLSTAVVRSVSRPRTKKSTSIPPTENDPPDVVLHSDGCAIALHLSVLQDRCPALYKKLRQLRHQSESKIEAISLKLLEDEELRKRKDKAKDSSKCPLRDTQSVGLDYTLNAEE</sequence>
<keyword evidence="3" id="KW-1185">Reference proteome</keyword>
<evidence type="ECO:0000313" key="2">
    <source>
        <dbReference type="EMBL" id="OWZ12335.1"/>
    </source>
</evidence>
<gene>
    <name evidence="2" type="ORF">PHMEG_00014523</name>
</gene>
<proteinExistence type="predicted"/>